<organism evidence="1 2">
    <name type="scientific">[Anoxybacillus] calidus</name>
    <dbReference type="NCBI Taxonomy" id="575178"/>
    <lineage>
        <taxon>Bacteria</taxon>
        <taxon>Bacillati</taxon>
        <taxon>Bacillota</taxon>
        <taxon>Bacilli</taxon>
        <taxon>Bacillales</taxon>
        <taxon>Anoxybacillaceae</taxon>
        <taxon>Paranoxybacillus</taxon>
    </lineage>
</organism>
<dbReference type="RefSeq" id="WP_181535850.1">
    <property type="nucleotide sequence ID" value="NZ_JACDUU010000001.1"/>
</dbReference>
<dbReference type="Pfam" id="PF14178">
    <property type="entry name" value="YppF"/>
    <property type="match status" value="1"/>
</dbReference>
<gene>
    <name evidence="1" type="ORF">HNQ85_000480</name>
</gene>
<dbReference type="GO" id="GO:0051301">
    <property type="term" value="P:cell division"/>
    <property type="evidence" value="ECO:0007669"/>
    <property type="project" value="UniProtKB-KW"/>
</dbReference>
<keyword evidence="1" id="KW-0132">Cell division</keyword>
<sequence>MNVLELKMNFISVRNYEPADVNELLDFARQAYLRGQMTIAQYRDIIRELEAAGACTPHYKGEYVGL</sequence>
<accession>A0A7V9YXU2</accession>
<dbReference type="AlphaFoldDB" id="A0A7V9YXU2"/>
<reference evidence="1 2" key="1">
    <citation type="submission" date="2020-07" db="EMBL/GenBank/DDBJ databases">
        <title>Genomic Encyclopedia of Type Strains, Phase IV (KMG-IV): sequencing the most valuable type-strain genomes for metagenomic binning, comparative biology and taxonomic classification.</title>
        <authorList>
            <person name="Goeker M."/>
        </authorList>
    </citation>
    <scope>NUCLEOTIDE SEQUENCE [LARGE SCALE GENOMIC DNA]</scope>
    <source>
        <strain evidence="1 2">DSM 25220</strain>
    </source>
</reference>
<keyword evidence="2" id="KW-1185">Reference proteome</keyword>
<protein>
    <submittedName>
        <fullName evidence="1">Cell division septum initiation protein DivIVA</fullName>
    </submittedName>
</protein>
<name>A0A7V9YXU2_9BACL</name>
<comment type="caution">
    <text evidence="1">The sequence shown here is derived from an EMBL/GenBank/DDBJ whole genome shotgun (WGS) entry which is preliminary data.</text>
</comment>
<dbReference type="Proteomes" id="UP000580891">
    <property type="component" value="Unassembled WGS sequence"/>
</dbReference>
<proteinExistence type="predicted"/>
<dbReference type="EMBL" id="JACDUU010000001">
    <property type="protein sequence ID" value="MBA2870222.1"/>
    <property type="molecule type" value="Genomic_DNA"/>
</dbReference>
<dbReference type="InterPro" id="IPR025553">
    <property type="entry name" value="YppF"/>
</dbReference>
<keyword evidence="1" id="KW-0131">Cell cycle</keyword>
<evidence type="ECO:0000313" key="1">
    <source>
        <dbReference type="EMBL" id="MBA2870222.1"/>
    </source>
</evidence>
<evidence type="ECO:0000313" key="2">
    <source>
        <dbReference type="Proteomes" id="UP000580891"/>
    </source>
</evidence>